<accession>A0A0G0B8P0</accession>
<comment type="caution">
    <text evidence="1">The sequence shown here is derived from an EMBL/GenBank/DDBJ whole genome shotgun (WGS) entry which is preliminary data.</text>
</comment>
<dbReference type="EMBL" id="LBPY01000019">
    <property type="protein sequence ID" value="KKP65738.1"/>
    <property type="molecule type" value="Genomic_DNA"/>
</dbReference>
<evidence type="ECO:0000313" key="1">
    <source>
        <dbReference type="EMBL" id="KKP65738.1"/>
    </source>
</evidence>
<sequence>MQSENRNCQNCKKDFTIEADDFLFYEKVKVPPPTFCPDCRAQRRMSWRNERFLNKQTCGLCKKSIISIYKQESPFTVYCHACFRSDAWDPFSYGIDYDFTKTFFEQFNQLQKKVPRLYAMVTECYNSEYVNGAAYNKNCYLIFASDHDEDCAYSYTIFYCKDIFDCLGVRHSEFSAECIDCEKISKCFYSQDCLNSYNLYFCKNCAGCNDCVGCVNLRNKSFCIFNEQYTREEYEKKLSEMSLNNVSSIDNIINTINELHPKFPVKYYHGKNNLNSTGDYITHSKNCTSVFDGEDVENCKYLYIVNKVKDSYDSYAIVENVEGNLEVISNNSSFSKFCLSYWSGSYGTYSDTCENCTNCFGCIGLRNKQYCILNKQYTKEQYENLVSKIIQHMSDMPYVDSKGRIYKYGEFFPSELSPFAYNETIAQEYFPLTKEQSQEQGYKWKNKEIRNYNIDIYNKDIPESINDVNDSIVNKVIECAHKGNCNQQCTEVFKIIPEELLFYKRMNLPLPRLCSNCRHYERLDKRNPLKLWHRVCMKEGCNNEFETSYAPERPEIVYCERCYQNEVY</sequence>
<evidence type="ECO:0000313" key="2">
    <source>
        <dbReference type="Proteomes" id="UP000034952"/>
    </source>
</evidence>
<dbReference type="Proteomes" id="UP000034952">
    <property type="component" value="Unassembled WGS sequence"/>
</dbReference>
<dbReference type="AlphaFoldDB" id="A0A0G0B8P0"/>
<proteinExistence type="predicted"/>
<reference evidence="1 2" key="1">
    <citation type="journal article" date="2015" name="Nature">
        <title>rRNA introns, odd ribosomes, and small enigmatic genomes across a large radiation of phyla.</title>
        <authorList>
            <person name="Brown C.T."/>
            <person name="Hug L.A."/>
            <person name="Thomas B.C."/>
            <person name="Sharon I."/>
            <person name="Castelle C.J."/>
            <person name="Singh A."/>
            <person name="Wilkins M.J."/>
            <person name="Williams K.H."/>
            <person name="Banfield J.F."/>
        </authorList>
    </citation>
    <scope>NUCLEOTIDE SEQUENCE [LARGE SCALE GENOMIC DNA]</scope>
</reference>
<name>A0A0G0B8P0_9BACT</name>
<organism evidence="1 2">
    <name type="scientific">Candidatus Nomurabacteria bacterium GW2011_GWE1_35_16</name>
    <dbReference type="NCBI Taxonomy" id="1618761"/>
    <lineage>
        <taxon>Bacteria</taxon>
        <taxon>Candidatus Nomuraibacteriota</taxon>
    </lineage>
</organism>
<gene>
    <name evidence="1" type="ORF">UR64_C0019G0002</name>
</gene>
<protein>
    <submittedName>
        <fullName evidence="1">Uncharacterized protein</fullName>
    </submittedName>
</protein>